<dbReference type="SMART" id="SM00382">
    <property type="entry name" value="AAA"/>
    <property type="match status" value="1"/>
</dbReference>
<dbReference type="PANTHER" id="PTHR32071:SF113">
    <property type="entry name" value="ALGINATE BIOSYNTHESIS TRANSCRIPTIONAL REGULATORY PROTEIN ALGB"/>
    <property type="match status" value="1"/>
</dbReference>
<dbReference type="Gene3D" id="1.10.8.60">
    <property type="match status" value="1"/>
</dbReference>
<dbReference type="GO" id="GO:0000160">
    <property type="term" value="P:phosphorelay signal transduction system"/>
    <property type="evidence" value="ECO:0007669"/>
    <property type="project" value="UniProtKB-KW"/>
</dbReference>
<feature type="domain" description="Response regulatory" evidence="10">
    <location>
        <begin position="9"/>
        <end position="127"/>
    </location>
</feature>
<dbReference type="SMART" id="SM00448">
    <property type="entry name" value="REC"/>
    <property type="match status" value="1"/>
</dbReference>
<keyword evidence="2" id="KW-0067">ATP-binding</keyword>
<keyword evidence="4" id="KW-0805">Transcription regulation</keyword>
<keyword evidence="3" id="KW-0902">Two-component regulatory system</keyword>
<dbReference type="InterPro" id="IPR002197">
    <property type="entry name" value="HTH_Fis"/>
</dbReference>
<dbReference type="CDD" id="cd00009">
    <property type="entry name" value="AAA"/>
    <property type="match status" value="1"/>
</dbReference>
<evidence type="ECO:0000256" key="2">
    <source>
        <dbReference type="ARBA" id="ARBA00022840"/>
    </source>
</evidence>
<dbReference type="Pfam" id="PF25601">
    <property type="entry name" value="AAA_lid_14"/>
    <property type="match status" value="1"/>
</dbReference>
<dbReference type="InterPro" id="IPR009057">
    <property type="entry name" value="Homeodomain-like_sf"/>
</dbReference>
<dbReference type="AlphaFoldDB" id="A0A8J2YRT2"/>
<dbReference type="FunFam" id="3.40.50.300:FF:000006">
    <property type="entry name" value="DNA-binding transcriptional regulator NtrC"/>
    <property type="match status" value="1"/>
</dbReference>
<evidence type="ECO:0000256" key="8">
    <source>
        <dbReference type="PROSITE-ProRule" id="PRU00169"/>
    </source>
</evidence>
<dbReference type="Gene3D" id="3.40.50.2300">
    <property type="match status" value="1"/>
</dbReference>
<dbReference type="GO" id="GO:0043565">
    <property type="term" value="F:sequence-specific DNA binding"/>
    <property type="evidence" value="ECO:0007669"/>
    <property type="project" value="InterPro"/>
</dbReference>
<dbReference type="PROSITE" id="PS00676">
    <property type="entry name" value="SIGMA54_INTERACT_2"/>
    <property type="match status" value="1"/>
</dbReference>
<dbReference type="InterPro" id="IPR025944">
    <property type="entry name" value="Sigma_54_int_dom_CS"/>
</dbReference>
<evidence type="ECO:0000256" key="4">
    <source>
        <dbReference type="ARBA" id="ARBA00023015"/>
    </source>
</evidence>
<evidence type="ECO:0000256" key="7">
    <source>
        <dbReference type="ARBA" id="ARBA00023163"/>
    </source>
</evidence>
<dbReference type="PANTHER" id="PTHR32071">
    <property type="entry name" value="TRANSCRIPTIONAL REGULATORY PROTEIN"/>
    <property type="match status" value="1"/>
</dbReference>
<dbReference type="SUPFAM" id="SSF52172">
    <property type="entry name" value="CheY-like"/>
    <property type="match status" value="1"/>
</dbReference>
<dbReference type="Gene3D" id="1.10.10.60">
    <property type="entry name" value="Homeodomain-like"/>
    <property type="match status" value="1"/>
</dbReference>
<comment type="caution">
    <text evidence="11">The sequence shown here is derived from an EMBL/GenBank/DDBJ whole genome shotgun (WGS) entry which is preliminary data.</text>
</comment>
<dbReference type="InterPro" id="IPR002078">
    <property type="entry name" value="Sigma_54_int"/>
</dbReference>
<evidence type="ECO:0000256" key="3">
    <source>
        <dbReference type="ARBA" id="ARBA00023012"/>
    </source>
</evidence>
<dbReference type="InterPro" id="IPR011006">
    <property type="entry name" value="CheY-like_superfamily"/>
</dbReference>
<dbReference type="PROSITE" id="PS00675">
    <property type="entry name" value="SIGMA54_INTERACT_1"/>
    <property type="match status" value="1"/>
</dbReference>
<feature type="domain" description="Sigma-54 factor interaction" evidence="9">
    <location>
        <begin position="151"/>
        <end position="380"/>
    </location>
</feature>
<keyword evidence="8" id="KW-0597">Phosphoprotein</keyword>
<dbReference type="GO" id="GO:0005524">
    <property type="term" value="F:ATP binding"/>
    <property type="evidence" value="ECO:0007669"/>
    <property type="project" value="UniProtKB-KW"/>
</dbReference>
<accession>A0A8J2YRT2</accession>
<evidence type="ECO:0000313" key="11">
    <source>
        <dbReference type="EMBL" id="GGF10907.1"/>
    </source>
</evidence>
<dbReference type="PROSITE" id="PS00688">
    <property type="entry name" value="SIGMA54_INTERACT_3"/>
    <property type="match status" value="1"/>
</dbReference>
<sequence>MSRADKLPSLLIVEDDLGIQKQLKWALSDHYEVEVAGDRANAMTIVRRSEPAVAILDLGLPPDPNGASEGLAILEEILSFRPTTKVIVSSGNGERRHALEAIRIGAYDFYPKPVDIDVLRLIAQRAVHLHALELENQRLAQIQARGALPGVIAGSQAMLEVCRVVERVAPADVRVLLTGESGTGKEVLARALHDNSARAAGKFIAINCAAVPENLLESELFGHEKGAFTGAVKTTIGKFEQANGGTLFLDEIGDMPMALQSKLLRFLQERVVERVGGRNSIAVDVRVIAATNRNLAEMITAGAFREDLFYRLSEIELHIPPLRDRMGDPVLLARYFFERFNSTLGRAVKGFAPDALAAMSAYQWPGNVRELENRVKRALVLAAGDLITAADLGISAGHFPSLRELRERADREAVTSALALAGDNVSAAAKLLGISRPTLYELMNSLSIRT</sequence>
<dbReference type="GO" id="GO:0006355">
    <property type="term" value="P:regulation of DNA-templated transcription"/>
    <property type="evidence" value="ECO:0007669"/>
    <property type="project" value="InterPro"/>
</dbReference>
<keyword evidence="1" id="KW-0547">Nucleotide-binding</keyword>
<dbReference type="NCBIfam" id="TIGR02915">
    <property type="entry name" value="PEP_resp_reg"/>
    <property type="match status" value="1"/>
</dbReference>
<evidence type="ECO:0000256" key="6">
    <source>
        <dbReference type="ARBA" id="ARBA00023159"/>
    </source>
</evidence>
<dbReference type="PROSITE" id="PS50045">
    <property type="entry name" value="SIGMA54_INTERACT_4"/>
    <property type="match status" value="1"/>
</dbReference>
<dbReference type="InterPro" id="IPR025662">
    <property type="entry name" value="Sigma_54_int_dom_ATP-bd_1"/>
</dbReference>
<dbReference type="Pfam" id="PF00072">
    <property type="entry name" value="Response_reg"/>
    <property type="match status" value="1"/>
</dbReference>
<dbReference type="EMBL" id="BMJQ01000003">
    <property type="protein sequence ID" value="GGF10907.1"/>
    <property type="molecule type" value="Genomic_DNA"/>
</dbReference>
<keyword evidence="6" id="KW-0010">Activator</keyword>
<protein>
    <submittedName>
        <fullName evidence="11">PEP-CTERM-box response regulator transcription factor</fullName>
    </submittedName>
</protein>
<evidence type="ECO:0000256" key="1">
    <source>
        <dbReference type="ARBA" id="ARBA00022741"/>
    </source>
</evidence>
<gene>
    <name evidence="11" type="ORF">GCM10011611_15650</name>
</gene>
<dbReference type="InterPro" id="IPR001789">
    <property type="entry name" value="Sig_transdc_resp-reg_receiver"/>
</dbReference>
<dbReference type="SUPFAM" id="SSF52540">
    <property type="entry name" value="P-loop containing nucleoside triphosphate hydrolases"/>
    <property type="match status" value="1"/>
</dbReference>
<reference evidence="11" key="1">
    <citation type="journal article" date="2014" name="Int. J. Syst. Evol. Microbiol.">
        <title>Complete genome sequence of Corynebacterium casei LMG S-19264T (=DSM 44701T), isolated from a smear-ripened cheese.</title>
        <authorList>
            <consortium name="US DOE Joint Genome Institute (JGI-PGF)"/>
            <person name="Walter F."/>
            <person name="Albersmeier A."/>
            <person name="Kalinowski J."/>
            <person name="Ruckert C."/>
        </authorList>
    </citation>
    <scope>NUCLEOTIDE SEQUENCE</scope>
    <source>
        <strain evidence="11">CGMCC 1.15725</strain>
    </source>
</reference>
<dbReference type="Gene3D" id="3.40.50.300">
    <property type="entry name" value="P-loop containing nucleotide triphosphate hydrolases"/>
    <property type="match status" value="1"/>
</dbReference>
<feature type="modified residue" description="4-aspartylphosphate" evidence="8">
    <location>
        <position position="57"/>
    </location>
</feature>
<proteinExistence type="predicted"/>
<dbReference type="InterPro" id="IPR014264">
    <property type="entry name" value="PEP-CTERM_resp_reg"/>
</dbReference>
<evidence type="ECO:0000259" key="9">
    <source>
        <dbReference type="PROSITE" id="PS50045"/>
    </source>
</evidence>
<dbReference type="Proteomes" id="UP000646365">
    <property type="component" value="Unassembled WGS sequence"/>
</dbReference>
<dbReference type="RefSeq" id="WP_189044274.1">
    <property type="nucleotide sequence ID" value="NZ_BMJQ01000003.1"/>
</dbReference>
<dbReference type="PROSITE" id="PS50110">
    <property type="entry name" value="RESPONSE_REGULATORY"/>
    <property type="match status" value="1"/>
</dbReference>
<keyword evidence="7" id="KW-0804">Transcription</keyword>
<dbReference type="InterPro" id="IPR025943">
    <property type="entry name" value="Sigma_54_int_dom_ATP-bd_2"/>
</dbReference>
<dbReference type="SUPFAM" id="SSF46689">
    <property type="entry name" value="Homeodomain-like"/>
    <property type="match status" value="1"/>
</dbReference>
<evidence type="ECO:0000259" key="10">
    <source>
        <dbReference type="PROSITE" id="PS50110"/>
    </source>
</evidence>
<dbReference type="InterPro" id="IPR058031">
    <property type="entry name" value="AAA_lid_NorR"/>
</dbReference>
<dbReference type="InterPro" id="IPR027417">
    <property type="entry name" value="P-loop_NTPase"/>
</dbReference>
<dbReference type="PRINTS" id="PR01590">
    <property type="entry name" value="HTHFIS"/>
</dbReference>
<name>A0A8J2YRT2_9PROT</name>
<dbReference type="InterPro" id="IPR003593">
    <property type="entry name" value="AAA+_ATPase"/>
</dbReference>
<dbReference type="Pfam" id="PF00158">
    <property type="entry name" value="Sigma54_activat"/>
    <property type="match status" value="1"/>
</dbReference>
<organism evidence="11 12">
    <name type="scientific">Aliidongia dinghuensis</name>
    <dbReference type="NCBI Taxonomy" id="1867774"/>
    <lineage>
        <taxon>Bacteria</taxon>
        <taxon>Pseudomonadati</taxon>
        <taxon>Pseudomonadota</taxon>
        <taxon>Alphaproteobacteria</taxon>
        <taxon>Rhodospirillales</taxon>
        <taxon>Dongiaceae</taxon>
        <taxon>Aliidongia</taxon>
    </lineage>
</organism>
<evidence type="ECO:0000256" key="5">
    <source>
        <dbReference type="ARBA" id="ARBA00023125"/>
    </source>
</evidence>
<evidence type="ECO:0000313" key="12">
    <source>
        <dbReference type="Proteomes" id="UP000646365"/>
    </source>
</evidence>
<dbReference type="Pfam" id="PF02954">
    <property type="entry name" value="HTH_8"/>
    <property type="match status" value="1"/>
</dbReference>
<reference evidence="11" key="2">
    <citation type="submission" date="2020-09" db="EMBL/GenBank/DDBJ databases">
        <authorList>
            <person name="Sun Q."/>
            <person name="Zhou Y."/>
        </authorList>
    </citation>
    <scope>NUCLEOTIDE SEQUENCE</scope>
    <source>
        <strain evidence="11">CGMCC 1.15725</strain>
    </source>
</reference>
<keyword evidence="5" id="KW-0238">DNA-binding</keyword>
<keyword evidence="12" id="KW-1185">Reference proteome</keyword>